<protein>
    <submittedName>
        <fullName evidence="1">Uncharacterized protein</fullName>
    </submittedName>
</protein>
<evidence type="ECO:0000313" key="1">
    <source>
        <dbReference type="EMBL" id="QKG92042.1"/>
    </source>
</evidence>
<name>A0A7D4D324_9EURY</name>
<organism evidence="1 2">
    <name type="scientific">Halorubrum salinarum</name>
    <dbReference type="NCBI Taxonomy" id="2739057"/>
    <lineage>
        <taxon>Archaea</taxon>
        <taxon>Methanobacteriati</taxon>
        <taxon>Methanobacteriota</taxon>
        <taxon>Stenosarchaea group</taxon>
        <taxon>Halobacteria</taxon>
        <taxon>Halobacteriales</taxon>
        <taxon>Haloferacaceae</taxon>
        <taxon>Halorubrum</taxon>
    </lineage>
</organism>
<dbReference type="Proteomes" id="UP000505020">
    <property type="component" value="Chromosome"/>
</dbReference>
<dbReference type="EMBL" id="CP053941">
    <property type="protein sequence ID" value="QKG92042.1"/>
    <property type="molecule type" value="Genomic_DNA"/>
</dbReference>
<reference evidence="1 2" key="1">
    <citation type="submission" date="2020-05" db="EMBL/GenBank/DDBJ databases">
        <title>Halorubrum RHB-C sp.nov., an extremely halophilic archaeon isolated from solar salt farm.</title>
        <authorList>
            <person name="Ho H."/>
            <person name="Danganan R.E."/>
            <person name="Dedeles G.R."/>
            <person name="Kim S.-G."/>
        </authorList>
    </citation>
    <scope>NUCLEOTIDE SEQUENCE [LARGE SCALE GENOMIC DNA]</scope>
    <source>
        <strain evidence="1 2">RHB-C</strain>
    </source>
</reference>
<dbReference type="Gene3D" id="3.40.50.12580">
    <property type="match status" value="1"/>
</dbReference>
<accession>A0A7D4D324</accession>
<dbReference type="InterPro" id="IPR043148">
    <property type="entry name" value="TagF_C"/>
</dbReference>
<evidence type="ECO:0000313" key="2">
    <source>
        <dbReference type="Proteomes" id="UP000505020"/>
    </source>
</evidence>
<dbReference type="SUPFAM" id="SSF53756">
    <property type="entry name" value="UDP-Glycosyltransferase/glycogen phosphorylase"/>
    <property type="match status" value="1"/>
</dbReference>
<dbReference type="AlphaFoldDB" id="A0A7D4D324"/>
<dbReference type="KEGG" id="hsai:HPS36_03965"/>
<gene>
    <name evidence="1" type="ORF">HPS36_03965</name>
</gene>
<dbReference type="GeneID" id="55594129"/>
<dbReference type="RefSeq" id="WP_173228591.1">
    <property type="nucleotide sequence ID" value="NZ_CP053941.1"/>
</dbReference>
<sequence>MNIEKIDFDYLREYCESKYSGPLSNNISLLKSYVWNDVSYTESSFKNKVVRQFLRHYYQDYQYIKSIGVRSSNIEYEKIDLLLTLTNTREGDQPFFTGIINNFDNKINTAIFTRKENLGNSIYKSDYPDVDFILEDDIITRQIIKNAKNNYDDFHLQIQRFGQEFNLNKEQMRETEIFFKKYFTDSKIFRTLLTYTQPSVILAKHYHTHPGYIPAIKEYNNNNKESIESIIIQHGALGKGHTKPHFHGADTAILWGKYFEDTIERYYKYDNLSTEILGNPKLEYMLKNRGQKVGNSQTRNYKILYISTPLIENNYGYRSLELFFQVISELDNVNTICKLHPRENINQYKDLLEKYDIPKSTIAKERDIYDLIAESDLVIGTTSTALMESTAFSTPVIQLFPSLSKTDWGDYGMLTASGPTALKEIIDNLRGNKKYKKRIMESQNKFSSQLFFQPEGANKRIRVFLEDKL</sequence>
<proteinExistence type="predicted"/>
<keyword evidence="2" id="KW-1185">Reference proteome</keyword>